<reference evidence="1 2" key="2">
    <citation type="journal article" date="2011" name="PLoS Genet.">
        <title>Caenorhabditis briggsae recombinant inbred line genotypes reveal inter-strain incompatibility and the evolution of recombination.</title>
        <authorList>
            <person name="Ross J.A."/>
            <person name="Koboldt D.C."/>
            <person name="Staisch J.E."/>
            <person name="Chamberlin H.M."/>
            <person name="Gupta B.P."/>
            <person name="Miller R.D."/>
            <person name="Baird S.E."/>
            <person name="Haag E.S."/>
        </authorList>
    </citation>
    <scope>NUCLEOTIDE SEQUENCE [LARGE SCALE GENOMIC DNA]</scope>
    <source>
        <strain evidence="1 2">AF16</strain>
    </source>
</reference>
<dbReference type="AlphaFoldDB" id="B6IKR6"/>
<proteinExistence type="predicted"/>
<name>B6IKR6_CAEBR</name>
<gene>
    <name evidence="1" type="ORF">CBG25966</name>
    <name evidence="1" type="ORF">CBG_25966</name>
</gene>
<dbReference type="CTD" id="68917448"/>
<dbReference type="HOGENOM" id="CLU_3426972_0_0_1"/>
<dbReference type="Proteomes" id="UP000008549">
    <property type="component" value="Unassembled WGS sequence"/>
</dbReference>
<sequence length="21" mass="2447">MKIGATNCFVRIRTKSSKRHL</sequence>
<keyword evidence="2" id="KW-1185">Reference proteome</keyword>
<reference evidence="1 2" key="1">
    <citation type="journal article" date="2003" name="PLoS Biol.">
        <title>The genome sequence of Caenorhabditis briggsae: a platform for comparative genomics.</title>
        <authorList>
            <person name="Stein L.D."/>
            <person name="Bao Z."/>
            <person name="Blasiar D."/>
            <person name="Blumenthal T."/>
            <person name="Brent M.R."/>
            <person name="Chen N."/>
            <person name="Chinwalla A."/>
            <person name="Clarke L."/>
            <person name="Clee C."/>
            <person name="Coghlan A."/>
            <person name="Coulson A."/>
            <person name="D'Eustachio P."/>
            <person name="Fitch D.H."/>
            <person name="Fulton L.A."/>
            <person name="Fulton R.E."/>
            <person name="Griffiths-Jones S."/>
            <person name="Harris T.W."/>
            <person name="Hillier L.W."/>
            <person name="Kamath R."/>
            <person name="Kuwabara P.E."/>
            <person name="Mardis E.R."/>
            <person name="Marra M.A."/>
            <person name="Miner T.L."/>
            <person name="Minx P."/>
            <person name="Mullikin J.C."/>
            <person name="Plumb R.W."/>
            <person name="Rogers J."/>
            <person name="Schein J.E."/>
            <person name="Sohrmann M."/>
            <person name="Spieth J."/>
            <person name="Stajich J.E."/>
            <person name="Wei C."/>
            <person name="Willey D."/>
            <person name="Wilson R.K."/>
            <person name="Durbin R."/>
            <person name="Waterston R.H."/>
        </authorList>
    </citation>
    <scope>NUCLEOTIDE SEQUENCE [LARGE SCALE GENOMIC DNA]</scope>
    <source>
        <strain evidence="1 2">AF16</strain>
    </source>
</reference>
<evidence type="ECO:0000313" key="1">
    <source>
        <dbReference type="EMBL" id="CAS00496.1"/>
    </source>
</evidence>
<dbReference type="RefSeq" id="XP_045100055.1">
    <property type="nucleotide sequence ID" value="XM_045243944.1"/>
</dbReference>
<dbReference type="GeneID" id="68917448"/>
<dbReference type="EMBL" id="HE600963">
    <property type="protein sequence ID" value="CAS00496.1"/>
    <property type="molecule type" value="Genomic_DNA"/>
</dbReference>
<evidence type="ECO:0000313" key="2">
    <source>
        <dbReference type="Proteomes" id="UP000008549"/>
    </source>
</evidence>
<protein>
    <submittedName>
        <fullName evidence="1">Protein CBG25966</fullName>
    </submittedName>
</protein>
<dbReference type="KEGG" id="cbr:CBG_25966"/>
<dbReference type="InParanoid" id="B6IKR6"/>
<accession>B6IKR6</accession>
<organism evidence="1 2">
    <name type="scientific">Caenorhabditis briggsae</name>
    <dbReference type="NCBI Taxonomy" id="6238"/>
    <lineage>
        <taxon>Eukaryota</taxon>
        <taxon>Metazoa</taxon>
        <taxon>Ecdysozoa</taxon>
        <taxon>Nematoda</taxon>
        <taxon>Chromadorea</taxon>
        <taxon>Rhabditida</taxon>
        <taxon>Rhabditina</taxon>
        <taxon>Rhabditomorpha</taxon>
        <taxon>Rhabditoidea</taxon>
        <taxon>Rhabditidae</taxon>
        <taxon>Peloderinae</taxon>
        <taxon>Caenorhabditis</taxon>
    </lineage>
</organism>